<evidence type="ECO:0000313" key="3">
    <source>
        <dbReference type="Proteomes" id="UP000008207"/>
    </source>
</evidence>
<keyword evidence="1" id="KW-0732">Signal</keyword>
<dbReference type="EMBL" id="CP001351">
    <property type="protein sequence ID" value="ACL62896.1"/>
    <property type="molecule type" value="Genomic_DNA"/>
</dbReference>
<accession>B8IXR4</accession>
<reference evidence="3" key="1">
    <citation type="submission" date="2009-01" db="EMBL/GenBank/DDBJ databases">
        <title>Complete sequence of plasmid 2 of Methylobacterium nodulans ORS 2060.</title>
        <authorList>
            <consortium name="US DOE Joint Genome Institute"/>
            <person name="Lucas S."/>
            <person name="Copeland A."/>
            <person name="Lapidus A."/>
            <person name="Glavina del Rio T."/>
            <person name="Dalin E."/>
            <person name="Tice H."/>
            <person name="Bruce D."/>
            <person name="Goodwin L."/>
            <person name="Pitluck S."/>
            <person name="Sims D."/>
            <person name="Brettin T."/>
            <person name="Detter J.C."/>
            <person name="Han C."/>
            <person name="Larimer F."/>
            <person name="Land M."/>
            <person name="Hauser L."/>
            <person name="Kyrpides N."/>
            <person name="Ivanova N."/>
            <person name="Marx C.J."/>
            <person name="Richardson P."/>
        </authorList>
    </citation>
    <scope>NUCLEOTIDE SEQUENCE [LARGE SCALE GENOMIC DNA]</scope>
    <source>
        <strain evidence="3">LMG 21967 / CNCM I-2342 / ORS 2060</strain>
        <plasmid evidence="3">Plasmid pMNOD02</plasmid>
    </source>
</reference>
<evidence type="ECO:0008006" key="4">
    <source>
        <dbReference type="Google" id="ProtNLM"/>
    </source>
</evidence>
<dbReference type="Pfam" id="PF11604">
    <property type="entry name" value="CusF_Ec"/>
    <property type="match status" value="1"/>
</dbReference>
<dbReference type="HOGENOM" id="CLU_140852_1_2_5"/>
<sequence>MRKLIIAVAAAAFSTAVSAQTVPSNGQVTKIDAAQNKLTLKHGPIKNLDMDGMTMVFSVADPAMLKTLKVGDKVKFDADRVNGRLTVTKIEKSK</sequence>
<feature type="signal peptide" evidence="1">
    <location>
        <begin position="1"/>
        <end position="19"/>
    </location>
</feature>
<geneLocation type="plasmid" evidence="2 3">
    <name>pMNOD02</name>
</geneLocation>
<organism evidence="2 3">
    <name type="scientific">Methylobacterium nodulans (strain LMG 21967 / CNCM I-2342 / ORS 2060)</name>
    <dbReference type="NCBI Taxonomy" id="460265"/>
    <lineage>
        <taxon>Bacteria</taxon>
        <taxon>Pseudomonadati</taxon>
        <taxon>Pseudomonadota</taxon>
        <taxon>Alphaproteobacteria</taxon>
        <taxon>Hyphomicrobiales</taxon>
        <taxon>Methylobacteriaceae</taxon>
        <taxon>Methylobacterium</taxon>
    </lineage>
</organism>
<evidence type="ECO:0000313" key="2">
    <source>
        <dbReference type="EMBL" id="ACL62896.1"/>
    </source>
</evidence>
<gene>
    <name evidence="2" type="ordered locus">Mnod_7872</name>
</gene>
<dbReference type="InterPro" id="IPR021647">
    <property type="entry name" value="CusF_Ec"/>
</dbReference>
<name>B8IXR4_METNO</name>
<protein>
    <recommendedName>
        <fullName evidence="4">RND transporter</fullName>
    </recommendedName>
</protein>
<dbReference type="AlphaFoldDB" id="B8IXR4"/>
<dbReference type="Proteomes" id="UP000008207">
    <property type="component" value="Plasmid pMNOD02"/>
</dbReference>
<dbReference type="KEGG" id="mno:Mnod_7872"/>
<dbReference type="OrthoDB" id="7371803at2"/>
<dbReference type="InterPro" id="IPR042230">
    <property type="entry name" value="CusF_sf"/>
</dbReference>
<dbReference type="RefSeq" id="WP_012631100.1">
    <property type="nucleotide sequence ID" value="NC_011887.1"/>
</dbReference>
<keyword evidence="3" id="KW-1185">Reference proteome</keyword>
<evidence type="ECO:0000256" key="1">
    <source>
        <dbReference type="SAM" id="SignalP"/>
    </source>
</evidence>
<feature type="chain" id="PRO_5002872262" description="RND transporter" evidence="1">
    <location>
        <begin position="20"/>
        <end position="94"/>
    </location>
</feature>
<dbReference type="Gene3D" id="2.40.50.320">
    <property type="entry name" value="Copper binding periplasmic protein CusF"/>
    <property type="match status" value="1"/>
</dbReference>
<proteinExistence type="predicted"/>
<keyword evidence="2" id="KW-0614">Plasmid</keyword>